<comment type="similarity">
    <text evidence="1 2">Belongs to the UPF0102 family.</text>
</comment>
<dbReference type="InterPro" id="IPR011335">
    <property type="entry name" value="Restrct_endonuc-II-like"/>
</dbReference>
<evidence type="ECO:0000313" key="3">
    <source>
        <dbReference type="EMBL" id="PIS38864.1"/>
    </source>
</evidence>
<dbReference type="InterPro" id="IPR011856">
    <property type="entry name" value="tRNA_endonuc-like_dom_sf"/>
</dbReference>
<name>A0A2M6T107_9BACT</name>
<dbReference type="Pfam" id="PF02021">
    <property type="entry name" value="UPF0102"/>
    <property type="match status" value="1"/>
</dbReference>
<dbReference type="AlphaFoldDB" id="A0A2M6T107"/>
<dbReference type="SUPFAM" id="SSF52980">
    <property type="entry name" value="Restriction endonuclease-like"/>
    <property type="match status" value="1"/>
</dbReference>
<dbReference type="PANTHER" id="PTHR34039:SF1">
    <property type="entry name" value="UPF0102 PROTEIN YRAN"/>
    <property type="match status" value="1"/>
</dbReference>
<sequence>MNDKELGALGEKVAAEYLKRKGYEILEKNFTVGFSQFNKGEIDIIARKSKTIVFAEVKTMEIEANGKPVVLSPEQRVDFRKQKQLIKLAQIWLVKNKIPFDSLWQIDVISVKISCQNRKAKVSHFENAFGS</sequence>
<organism evidence="3 4">
    <name type="scientific">Candidatus Nealsonbacteria bacterium CG08_land_8_20_14_0_20_43_11</name>
    <dbReference type="NCBI Taxonomy" id="1974706"/>
    <lineage>
        <taxon>Bacteria</taxon>
        <taxon>Candidatus Nealsoniibacteriota</taxon>
    </lineage>
</organism>
<dbReference type="PANTHER" id="PTHR34039">
    <property type="entry name" value="UPF0102 PROTEIN YRAN"/>
    <property type="match status" value="1"/>
</dbReference>
<dbReference type="Proteomes" id="UP000229390">
    <property type="component" value="Unassembled WGS sequence"/>
</dbReference>
<dbReference type="HAMAP" id="MF_00048">
    <property type="entry name" value="UPF0102"/>
    <property type="match status" value="1"/>
</dbReference>
<evidence type="ECO:0000256" key="2">
    <source>
        <dbReference type="HAMAP-Rule" id="MF_00048"/>
    </source>
</evidence>
<gene>
    <name evidence="3" type="ORF">COT34_01330</name>
</gene>
<reference evidence="4" key="1">
    <citation type="submission" date="2017-09" db="EMBL/GenBank/DDBJ databases">
        <title>Depth-based differentiation of microbial function through sediment-hosted aquifers and enrichment of novel symbionts in the deep terrestrial subsurface.</title>
        <authorList>
            <person name="Probst A.J."/>
            <person name="Ladd B."/>
            <person name="Jarett J.K."/>
            <person name="Geller-Mcgrath D.E."/>
            <person name="Sieber C.M.K."/>
            <person name="Emerson J.B."/>
            <person name="Anantharaman K."/>
            <person name="Thomas B.C."/>
            <person name="Malmstrom R."/>
            <person name="Stieglmeier M."/>
            <person name="Klingl A."/>
            <person name="Woyke T."/>
            <person name="Ryan C.M."/>
            <person name="Banfield J.F."/>
        </authorList>
    </citation>
    <scope>NUCLEOTIDE SEQUENCE [LARGE SCALE GENOMIC DNA]</scope>
</reference>
<dbReference type="GO" id="GO:0003676">
    <property type="term" value="F:nucleic acid binding"/>
    <property type="evidence" value="ECO:0007669"/>
    <property type="project" value="InterPro"/>
</dbReference>
<comment type="caution">
    <text evidence="3">The sequence shown here is derived from an EMBL/GenBank/DDBJ whole genome shotgun (WGS) entry which is preliminary data.</text>
</comment>
<dbReference type="EMBL" id="PEYE01000026">
    <property type="protein sequence ID" value="PIS38864.1"/>
    <property type="molecule type" value="Genomic_DNA"/>
</dbReference>
<accession>A0A2M6T107</accession>
<evidence type="ECO:0000256" key="1">
    <source>
        <dbReference type="ARBA" id="ARBA00006738"/>
    </source>
</evidence>
<dbReference type="CDD" id="cd20736">
    <property type="entry name" value="PoNe_Nuclease"/>
    <property type="match status" value="1"/>
</dbReference>
<dbReference type="Gene3D" id="3.40.1350.10">
    <property type="match status" value="1"/>
</dbReference>
<dbReference type="InterPro" id="IPR003509">
    <property type="entry name" value="UPF0102_YraN-like"/>
</dbReference>
<evidence type="ECO:0000313" key="4">
    <source>
        <dbReference type="Proteomes" id="UP000229390"/>
    </source>
</evidence>
<protein>
    <recommendedName>
        <fullName evidence="2">UPF0102 protein COT34_01330</fullName>
    </recommendedName>
</protein>
<proteinExistence type="inferred from homology"/>